<dbReference type="EMBL" id="BJHX01000005">
    <property type="protein sequence ID" value="GDY70476.1"/>
    <property type="molecule type" value="Genomic_DNA"/>
</dbReference>
<evidence type="ECO:0000313" key="4">
    <source>
        <dbReference type="Proteomes" id="UP000302139"/>
    </source>
</evidence>
<reference evidence="1 4" key="2">
    <citation type="submission" date="2019-04" db="EMBL/GenBank/DDBJ databases">
        <title>Draft genome sequences of Streptomyces avermitilis NBRC 14893.</title>
        <authorList>
            <person name="Komaki H."/>
            <person name="Tamura T."/>
            <person name="Hosoyama A."/>
        </authorList>
    </citation>
    <scope>NUCLEOTIDE SEQUENCE [LARGE SCALE GENOMIC DNA]</scope>
    <source>
        <strain evidence="1 4">NBRC 14893</strain>
    </source>
</reference>
<accession>A0A4D4N881</accession>
<dbReference type="AlphaFoldDB" id="A0A4D4N881"/>
<dbReference type="Proteomes" id="UP000302139">
    <property type="component" value="Unassembled WGS sequence"/>
</dbReference>
<evidence type="ECO:0000313" key="2">
    <source>
        <dbReference type="EMBL" id="GDY80791.1"/>
    </source>
</evidence>
<comment type="caution">
    <text evidence="2">The sequence shown here is derived from an EMBL/GenBank/DDBJ whole genome shotgun (WGS) entry which is preliminary data.</text>
</comment>
<dbReference type="Proteomes" id="UP000299211">
    <property type="component" value="Unassembled WGS sequence"/>
</dbReference>
<evidence type="ECO:0000313" key="3">
    <source>
        <dbReference type="Proteomes" id="UP000299211"/>
    </source>
</evidence>
<proteinExistence type="predicted"/>
<protein>
    <submittedName>
        <fullName evidence="2">Uncharacterized protein</fullName>
    </submittedName>
</protein>
<sequence length="134" mass="15257">MGSCGHLATRLDKYMLRDAISHEEDLRKIPPLDPEILRGRLLVTYLFPGEERDFRKGMEGEVYATITPYSPEDAARLLQLPQPKKLRKYVALIDPQEVPVIRGPRLHEAGGIEFLLSEGVPARAVQHQSEWEVQ</sequence>
<dbReference type="EMBL" id="BJHY01000004">
    <property type="protein sequence ID" value="GDY80791.1"/>
    <property type="molecule type" value="Genomic_DNA"/>
</dbReference>
<organism evidence="2 3">
    <name type="scientific">Streptomyces avermitilis</name>
    <dbReference type="NCBI Taxonomy" id="33903"/>
    <lineage>
        <taxon>Bacteria</taxon>
        <taxon>Bacillati</taxon>
        <taxon>Actinomycetota</taxon>
        <taxon>Actinomycetes</taxon>
        <taxon>Kitasatosporales</taxon>
        <taxon>Streptomycetaceae</taxon>
        <taxon>Streptomyces</taxon>
    </lineage>
</organism>
<reference evidence="2 3" key="1">
    <citation type="submission" date="2019-04" db="EMBL/GenBank/DDBJ databases">
        <title>Draft genome sequences of Streptomyces avermitilis ATCC 31267.</title>
        <authorList>
            <person name="Komaki H."/>
            <person name="Tamura T."/>
            <person name="Hosoyama A."/>
        </authorList>
    </citation>
    <scope>NUCLEOTIDE SEQUENCE [LARGE SCALE GENOMIC DNA]</scope>
    <source>
        <strain evidence="2 3">ATCC 31267</strain>
    </source>
</reference>
<evidence type="ECO:0000313" key="1">
    <source>
        <dbReference type="EMBL" id="GDY70476.1"/>
    </source>
</evidence>
<gene>
    <name evidence="1" type="ORF">SAV14893_098690</name>
    <name evidence="2" type="ORF">SAV31267_102760</name>
</gene>
<name>A0A4D4N881_STRAX</name>